<comment type="caution">
    <text evidence="1">The sequence shown here is derived from an EMBL/GenBank/DDBJ whole genome shotgun (WGS) entry which is preliminary data.</text>
</comment>
<keyword evidence="2" id="KW-1185">Reference proteome</keyword>
<proteinExistence type="predicted"/>
<dbReference type="EMBL" id="CM023489">
    <property type="protein sequence ID" value="KAH6922015.1"/>
    <property type="molecule type" value="Genomic_DNA"/>
</dbReference>
<evidence type="ECO:0000313" key="2">
    <source>
        <dbReference type="Proteomes" id="UP000821845"/>
    </source>
</evidence>
<dbReference type="Proteomes" id="UP000821845">
    <property type="component" value="Chromosome 9"/>
</dbReference>
<evidence type="ECO:0000313" key="1">
    <source>
        <dbReference type="EMBL" id="KAH6922015.1"/>
    </source>
</evidence>
<name>A0ACB7RI76_HYAAI</name>
<organism evidence="1 2">
    <name type="scientific">Hyalomma asiaticum</name>
    <name type="common">Tick</name>
    <dbReference type="NCBI Taxonomy" id="266040"/>
    <lineage>
        <taxon>Eukaryota</taxon>
        <taxon>Metazoa</taxon>
        <taxon>Ecdysozoa</taxon>
        <taxon>Arthropoda</taxon>
        <taxon>Chelicerata</taxon>
        <taxon>Arachnida</taxon>
        <taxon>Acari</taxon>
        <taxon>Parasitiformes</taxon>
        <taxon>Ixodida</taxon>
        <taxon>Ixodoidea</taxon>
        <taxon>Ixodidae</taxon>
        <taxon>Hyalomminae</taxon>
        <taxon>Hyalomma</taxon>
    </lineage>
</organism>
<accession>A0ACB7RI76</accession>
<sequence length="321" mass="36297">MDLSMEEFIRVLVMGCPELLEDANVQAVFEDLKKAAPNFIKPATLQELKEAELAATAAQERYVAASKVKSALDDIQLLCYGDEDGPQPLIDKRHLPKIESIQAAIILSDDPIGRILGREELNLDQGFIDELHEAIFKHLQYQNSEMSEYVAASVNNADVEAATETLVAEVDGLRRSVHSLRLEQAESLLELQKLSREVFARRLQLPELSEEQHGLLSRLETVMETHNDAEQALEELAFETFGDGNEVGQGMQLVVTSLKEEYQQKLAEAEEKLREKKELRKKFDEIWCPEVEAMINEYKALSKQLESLKDSQRQAEKESGE</sequence>
<gene>
    <name evidence="1" type="ORF">HPB50_007547</name>
</gene>
<protein>
    <submittedName>
        <fullName evidence="1">Uncharacterized protein</fullName>
    </submittedName>
</protein>
<reference evidence="1" key="1">
    <citation type="submission" date="2020-05" db="EMBL/GenBank/DDBJ databases">
        <title>Large-scale comparative analyses of tick genomes elucidate their genetic diversity and vector capacities.</title>
        <authorList>
            <person name="Jia N."/>
            <person name="Wang J."/>
            <person name="Shi W."/>
            <person name="Du L."/>
            <person name="Sun Y."/>
            <person name="Zhan W."/>
            <person name="Jiang J."/>
            <person name="Wang Q."/>
            <person name="Zhang B."/>
            <person name="Ji P."/>
            <person name="Sakyi L.B."/>
            <person name="Cui X."/>
            <person name="Yuan T."/>
            <person name="Jiang B."/>
            <person name="Yang W."/>
            <person name="Lam T.T.-Y."/>
            <person name="Chang Q."/>
            <person name="Ding S."/>
            <person name="Wang X."/>
            <person name="Zhu J."/>
            <person name="Ruan X."/>
            <person name="Zhao L."/>
            <person name="Wei J."/>
            <person name="Que T."/>
            <person name="Du C."/>
            <person name="Cheng J."/>
            <person name="Dai P."/>
            <person name="Han X."/>
            <person name="Huang E."/>
            <person name="Gao Y."/>
            <person name="Liu J."/>
            <person name="Shao H."/>
            <person name="Ye R."/>
            <person name="Li L."/>
            <person name="Wei W."/>
            <person name="Wang X."/>
            <person name="Wang C."/>
            <person name="Yang T."/>
            <person name="Huo Q."/>
            <person name="Li W."/>
            <person name="Guo W."/>
            <person name="Chen H."/>
            <person name="Zhou L."/>
            <person name="Ni X."/>
            <person name="Tian J."/>
            <person name="Zhou Y."/>
            <person name="Sheng Y."/>
            <person name="Liu T."/>
            <person name="Pan Y."/>
            <person name="Xia L."/>
            <person name="Li J."/>
            <person name="Zhao F."/>
            <person name="Cao W."/>
        </authorList>
    </citation>
    <scope>NUCLEOTIDE SEQUENCE</scope>
    <source>
        <strain evidence="1">Hyas-2018</strain>
    </source>
</reference>